<dbReference type="InterPro" id="IPR037066">
    <property type="entry name" value="Plug_dom_sf"/>
</dbReference>
<evidence type="ECO:0000256" key="8">
    <source>
        <dbReference type="SAM" id="SignalP"/>
    </source>
</evidence>
<dbReference type="NCBIfam" id="TIGR04056">
    <property type="entry name" value="OMP_RagA_SusC"/>
    <property type="match status" value="1"/>
</dbReference>
<evidence type="ECO:0000256" key="6">
    <source>
        <dbReference type="ARBA" id="ARBA00023237"/>
    </source>
</evidence>
<keyword evidence="4 7" id="KW-0812">Transmembrane</keyword>
<dbReference type="InterPro" id="IPR036942">
    <property type="entry name" value="Beta-barrel_TonB_sf"/>
</dbReference>
<accession>A0ABV9SXQ2</accession>
<keyword evidence="5 7" id="KW-0472">Membrane</keyword>
<dbReference type="InterPro" id="IPR039426">
    <property type="entry name" value="TonB-dep_rcpt-like"/>
</dbReference>
<dbReference type="EMBL" id="JBHSJJ010000003">
    <property type="protein sequence ID" value="MFC4871121.1"/>
    <property type="molecule type" value="Genomic_DNA"/>
</dbReference>
<dbReference type="RefSeq" id="WP_377062312.1">
    <property type="nucleotide sequence ID" value="NZ_JBHSJJ010000003.1"/>
</dbReference>
<dbReference type="SUPFAM" id="SSF49464">
    <property type="entry name" value="Carboxypeptidase regulatory domain-like"/>
    <property type="match status" value="1"/>
</dbReference>
<evidence type="ECO:0000256" key="7">
    <source>
        <dbReference type="PROSITE-ProRule" id="PRU01360"/>
    </source>
</evidence>
<evidence type="ECO:0000313" key="11">
    <source>
        <dbReference type="Proteomes" id="UP001595818"/>
    </source>
</evidence>
<dbReference type="InterPro" id="IPR012910">
    <property type="entry name" value="Plug_dom"/>
</dbReference>
<protein>
    <submittedName>
        <fullName evidence="10">SusC/RagA family TonB-linked outer membrane protein</fullName>
    </submittedName>
</protein>
<organism evidence="10 11">
    <name type="scientific">Negadavirga shengliensis</name>
    <dbReference type="NCBI Taxonomy" id="1389218"/>
    <lineage>
        <taxon>Bacteria</taxon>
        <taxon>Pseudomonadati</taxon>
        <taxon>Bacteroidota</taxon>
        <taxon>Cytophagia</taxon>
        <taxon>Cytophagales</taxon>
        <taxon>Cyclobacteriaceae</taxon>
        <taxon>Negadavirga</taxon>
    </lineage>
</organism>
<evidence type="ECO:0000256" key="4">
    <source>
        <dbReference type="ARBA" id="ARBA00022692"/>
    </source>
</evidence>
<keyword evidence="8" id="KW-0732">Signal</keyword>
<dbReference type="PROSITE" id="PS52016">
    <property type="entry name" value="TONB_DEPENDENT_REC_3"/>
    <property type="match status" value="1"/>
</dbReference>
<evidence type="ECO:0000256" key="2">
    <source>
        <dbReference type="ARBA" id="ARBA00022448"/>
    </source>
</evidence>
<dbReference type="Pfam" id="PF13715">
    <property type="entry name" value="CarbopepD_reg_2"/>
    <property type="match status" value="1"/>
</dbReference>
<evidence type="ECO:0000256" key="5">
    <source>
        <dbReference type="ARBA" id="ARBA00023136"/>
    </source>
</evidence>
<dbReference type="SUPFAM" id="SSF56935">
    <property type="entry name" value="Porins"/>
    <property type="match status" value="1"/>
</dbReference>
<evidence type="ECO:0000313" key="10">
    <source>
        <dbReference type="EMBL" id="MFC4871121.1"/>
    </source>
</evidence>
<name>A0ABV9SXQ2_9BACT</name>
<feature type="signal peptide" evidence="8">
    <location>
        <begin position="1"/>
        <end position="20"/>
    </location>
</feature>
<feature type="chain" id="PRO_5046635055" evidence="8">
    <location>
        <begin position="21"/>
        <end position="1035"/>
    </location>
</feature>
<dbReference type="Pfam" id="PF07715">
    <property type="entry name" value="Plug"/>
    <property type="match status" value="1"/>
</dbReference>
<proteinExistence type="inferred from homology"/>
<comment type="subcellular location">
    <subcellularLocation>
        <location evidence="1 7">Cell outer membrane</location>
        <topology evidence="1 7">Multi-pass membrane protein</topology>
    </subcellularLocation>
</comment>
<dbReference type="InterPro" id="IPR008969">
    <property type="entry name" value="CarboxyPept-like_regulatory"/>
</dbReference>
<reference evidence="11" key="1">
    <citation type="journal article" date="2019" name="Int. J. Syst. Evol. Microbiol.">
        <title>The Global Catalogue of Microorganisms (GCM) 10K type strain sequencing project: providing services to taxonomists for standard genome sequencing and annotation.</title>
        <authorList>
            <consortium name="The Broad Institute Genomics Platform"/>
            <consortium name="The Broad Institute Genome Sequencing Center for Infectious Disease"/>
            <person name="Wu L."/>
            <person name="Ma J."/>
        </authorList>
    </citation>
    <scope>NUCLEOTIDE SEQUENCE [LARGE SCALE GENOMIC DNA]</scope>
    <source>
        <strain evidence="11">CGMCC 4.7466</strain>
    </source>
</reference>
<feature type="domain" description="TonB-dependent receptor plug" evidence="9">
    <location>
        <begin position="117"/>
        <end position="239"/>
    </location>
</feature>
<dbReference type="Proteomes" id="UP001595818">
    <property type="component" value="Unassembled WGS sequence"/>
</dbReference>
<keyword evidence="6 7" id="KW-0998">Cell outer membrane</keyword>
<evidence type="ECO:0000256" key="1">
    <source>
        <dbReference type="ARBA" id="ARBA00004571"/>
    </source>
</evidence>
<keyword evidence="11" id="KW-1185">Reference proteome</keyword>
<dbReference type="InterPro" id="IPR023996">
    <property type="entry name" value="TonB-dep_OMP_SusC/RagA"/>
</dbReference>
<keyword evidence="2 7" id="KW-0813">Transport</keyword>
<dbReference type="Gene3D" id="2.170.130.10">
    <property type="entry name" value="TonB-dependent receptor, plug domain"/>
    <property type="match status" value="1"/>
</dbReference>
<dbReference type="Gene3D" id="2.60.40.1120">
    <property type="entry name" value="Carboxypeptidase-like, regulatory domain"/>
    <property type="match status" value="1"/>
</dbReference>
<evidence type="ECO:0000259" key="9">
    <source>
        <dbReference type="Pfam" id="PF07715"/>
    </source>
</evidence>
<sequence>MKKALLGLALITLSVMTVMAQSRTVSGRVTSVEEPDGIPGVSISVKGTTIGTVTDLDGGYTLSVPEGSNVLVFSYVGFATQEISIGNRAEINVVLEPDVRQLAEVVITAQNIERDERSLGYTVQSVKGDAIAQRSEPNILNTLQGRVAGVNIGSASGNPGASTNINIRGTTSFTGSNQPLIVVDGIIFSNDTDNTQNTLFGSQPSNRLADIAPEMIESVNVLKGPAASVLYGSRASAGALIITTKSGRGLQDKTEVTVTSSFNLQDPINYASLQNEYGQGTQGNFVPTATGSWGPRFGTPGFDTVVNTQGEEVPYRAFPDHFDLFFRQGTIFQNGVNIASGSIDDNYILSLNSTNQEGIIPNTGFDRYNVQVGGNKKLQNGIKVGGTMTYVKSKQRNGTAGNGGSAMGQITRIPRSFDFGGRPYQDELGRSIYYSLSQNHPLWSTEHELFDSNVDRLFGNLTVGYDFADWLNVTYRVTADTYTDRRKQTLRIGASRAPQGQLNEDVLFRSELNGDLMINMRKFNILTDGLNANLLLGQNINQRDYQNIRVVGDELTIPGFDNVSNAGVFTNSLEESTRRRLIGHYAQLSLDYNEFIFLELSGRVDQSSTLPPGSNAYFYPSVAVSFIPTEAFNIESDILSYLKLKGNIAKVGRDADPYLLQSVFSQATYGNNVASINFPISVGGASIPGFFPATRIGSMNLSPEFVSSYEFGMNVELFRNRIGLDLTYFNTVSTDQIYNVAISPSTGYDTRTTNIGEMTNKGIEATLSATVLTAGDFMWTTDLNFTRIRNMVNFIAEGVDNSTIPGNSFLGIAPSIAVGHPYGVIISTQHPRNENGDLLINPATGAFAPGVPGQVVATPQPDWIGGWMNTFSYKGLVLTALIDARVGGQLYSFGQVDLRTGGHIDYTGIDRDQPRILPGVIDNGDGTYRPNNIQIPAQTYYSNLGGLASEGAVFDATVYRLRELSLAYSLPTRLLNNTPFGQASLGVSARNLFFFAPGFPADPEVNTQGAGNIQGMDLNGAPQTRNYGVNLRFTL</sequence>
<keyword evidence="3 7" id="KW-1134">Transmembrane beta strand</keyword>
<evidence type="ECO:0000256" key="3">
    <source>
        <dbReference type="ARBA" id="ARBA00022452"/>
    </source>
</evidence>
<comment type="similarity">
    <text evidence="7">Belongs to the TonB-dependent receptor family.</text>
</comment>
<gene>
    <name evidence="10" type="ORF">ACFPFU_05445</name>
</gene>
<comment type="caution">
    <text evidence="10">The sequence shown here is derived from an EMBL/GenBank/DDBJ whole genome shotgun (WGS) entry which is preliminary data.</text>
</comment>
<dbReference type="Gene3D" id="2.40.170.20">
    <property type="entry name" value="TonB-dependent receptor, beta-barrel domain"/>
    <property type="match status" value="1"/>
</dbReference>